<dbReference type="EMBL" id="CAICTM010000603">
    <property type="protein sequence ID" value="CAB9513657.1"/>
    <property type="molecule type" value="Genomic_DNA"/>
</dbReference>
<evidence type="ECO:0000256" key="7">
    <source>
        <dbReference type="RuleBase" id="RU000488"/>
    </source>
</evidence>
<accession>A0A9N8HI62</accession>
<feature type="compositionally biased region" description="Basic and acidic residues" evidence="8">
    <location>
        <begin position="339"/>
        <end position="348"/>
    </location>
</feature>
<comment type="subcellular location">
    <subcellularLocation>
        <location evidence="1">Membrane</location>
        <topology evidence="1">Multi-pass membrane protein</topology>
    </subcellularLocation>
</comment>
<dbReference type="PROSITE" id="PS50920">
    <property type="entry name" value="SOLCAR"/>
    <property type="match status" value="3"/>
</dbReference>
<dbReference type="PRINTS" id="PR00926">
    <property type="entry name" value="MITOCARRIER"/>
</dbReference>
<dbReference type="AlphaFoldDB" id="A0A9N8HI62"/>
<keyword evidence="3 6" id="KW-0812">Transmembrane</keyword>
<name>A0A9N8HI62_9STRA</name>
<evidence type="ECO:0000256" key="3">
    <source>
        <dbReference type="ARBA" id="ARBA00022692"/>
    </source>
</evidence>
<feature type="repeat" description="Solcar" evidence="6">
    <location>
        <begin position="117"/>
        <end position="237"/>
    </location>
</feature>
<keyword evidence="2 7" id="KW-0813">Transport</keyword>
<evidence type="ECO:0000313" key="9">
    <source>
        <dbReference type="EMBL" id="CAB9513657.1"/>
    </source>
</evidence>
<evidence type="ECO:0000256" key="4">
    <source>
        <dbReference type="ARBA" id="ARBA00022737"/>
    </source>
</evidence>
<dbReference type="SUPFAM" id="SSF103506">
    <property type="entry name" value="Mitochondrial carrier"/>
    <property type="match status" value="1"/>
</dbReference>
<dbReference type="OrthoDB" id="18574at2759"/>
<reference evidence="9" key="1">
    <citation type="submission" date="2020-06" db="EMBL/GenBank/DDBJ databases">
        <authorList>
            <consortium name="Plant Systems Biology data submission"/>
        </authorList>
    </citation>
    <scope>NUCLEOTIDE SEQUENCE</scope>
    <source>
        <strain evidence="9">D6</strain>
    </source>
</reference>
<protein>
    <submittedName>
        <fullName evidence="9">Mitochondrial thiamine pyrophosphate carrier</fullName>
    </submittedName>
</protein>
<gene>
    <name evidence="9" type="ORF">SEMRO_604_G174190.1</name>
</gene>
<organism evidence="9 10">
    <name type="scientific">Seminavis robusta</name>
    <dbReference type="NCBI Taxonomy" id="568900"/>
    <lineage>
        <taxon>Eukaryota</taxon>
        <taxon>Sar</taxon>
        <taxon>Stramenopiles</taxon>
        <taxon>Ochrophyta</taxon>
        <taxon>Bacillariophyta</taxon>
        <taxon>Bacillariophyceae</taxon>
        <taxon>Bacillariophycidae</taxon>
        <taxon>Naviculales</taxon>
        <taxon>Naviculaceae</taxon>
        <taxon>Seminavis</taxon>
    </lineage>
</organism>
<evidence type="ECO:0000256" key="6">
    <source>
        <dbReference type="PROSITE-ProRule" id="PRU00282"/>
    </source>
</evidence>
<keyword evidence="10" id="KW-1185">Reference proteome</keyword>
<evidence type="ECO:0000256" key="1">
    <source>
        <dbReference type="ARBA" id="ARBA00004141"/>
    </source>
</evidence>
<feature type="repeat" description="Solcar" evidence="6">
    <location>
        <begin position="14"/>
        <end position="107"/>
    </location>
</feature>
<feature type="repeat" description="Solcar" evidence="6">
    <location>
        <begin position="239"/>
        <end position="332"/>
    </location>
</feature>
<sequence>MATNNHEIAKKKSYPGWHDFVAGAVAGAGARMLTHPLDLIRIRRQLASTLSENGTNAIRTTMWQDFVQVIQNEGGIRGLFRGNLAALNLWVSYTAVQFSAYGATRTYFQTVFPDESQRTIVAFCAGASAGVAATVSTYPLDLCRTIFAARGTTVSELEASIAEKPAGNNPRLHAVNNKATVEQPKSFRPPKSTIELATNLYKFRGWQGFFAGSAPTLLQIIPYMGCSFAIYDALTYGDRGVYLSAYAGSIAGSVSKTLVYPMDTVKKRMQAQAFFGGSETAKHQYTGIMDCIMTIHRVEGFMAFYSGLVPSVLKTGLAAGFSFAFFRSTKNLLESIHDRPFTERDPPTRHSLQRRMTGHY</sequence>
<evidence type="ECO:0000256" key="8">
    <source>
        <dbReference type="SAM" id="MobiDB-lite"/>
    </source>
</evidence>
<evidence type="ECO:0000256" key="5">
    <source>
        <dbReference type="ARBA" id="ARBA00023136"/>
    </source>
</evidence>
<dbReference type="GO" id="GO:0016020">
    <property type="term" value="C:membrane"/>
    <property type="evidence" value="ECO:0007669"/>
    <property type="project" value="UniProtKB-SubCell"/>
</dbReference>
<dbReference type="GO" id="GO:0055085">
    <property type="term" value="P:transmembrane transport"/>
    <property type="evidence" value="ECO:0007669"/>
    <property type="project" value="InterPro"/>
</dbReference>
<proteinExistence type="inferred from homology"/>
<comment type="similarity">
    <text evidence="7">Belongs to the mitochondrial carrier (TC 2.A.29) family.</text>
</comment>
<feature type="compositionally biased region" description="Basic residues" evidence="8">
    <location>
        <begin position="351"/>
        <end position="360"/>
    </location>
</feature>
<dbReference type="InterPro" id="IPR002067">
    <property type="entry name" value="MCP"/>
</dbReference>
<feature type="region of interest" description="Disordered" evidence="8">
    <location>
        <begin position="339"/>
        <end position="360"/>
    </location>
</feature>
<dbReference type="Proteomes" id="UP001153069">
    <property type="component" value="Unassembled WGS sequence"/>
</dbReference>
<keyword evidence="4" id="KW-0677">Repeat</keyword>
<evidence type="ECO:0000313" key="10">
    <source>
        <dbReference type="Proteomes" id="UP001153069"/>
    </source>
</evidence>
<dbReference type="InterPro" id="IPR018108">
    <property type="entry name" value="MCP_transmembrane"/>
</dbReference>
<dbReference type="Gene3D" id="1.50.40.10">
    <property type="entry name" value="Mitochondrial carrier domain"/>
    <property type="match status" value="2"/>
</dbReference>
<keyword evidence="5 6" id="KW-0472">Membrane</keyword>
<evidence type="ECO:0000256" key="2">
    <source>
        <dbReference type="ARBA" id="ARBA00022448"/>
    </source>
</evidence>
<dbReference type="InterPro" id="IPR023395">
    <property type="entry name" value="MCP_dom_sf"/>
</dbReference>
<dbReference type="Pfam" id="PF00153">
    <property type="entry name" value="Mito_carr"/>
    <property type="match status" value="3"/>
</dbReference>
<dbReference type="PANTHER" id="PTHR24089">
    <property type="entry name" value="SOLUTE CARRIER FAMILY 25"/>
    <property type="match status" value="1"/>
</dbReference>
<comment type="caution">
    <text evidence="9">The sequence shown here is derived from an EMBL/GenBank/DDBJ whole genome shotgun (WGS) entry which is preliminary data.</text>
</comment>